<accession>A0ABZ2KT56</accession>
<dbReference type="RefSeq" id="WP_394831499.1">
    <property type="nucleotide sequence ID" value="NZ_CP089929.1"/>
</dbReference>
<evidence type="ECO:0000313" key="2">
    <source>
        <dbReference type="Proteomes" id="UP001374803"/>
    </source>
</evidence>
<reference evidence="1" key="1">
    <citation type="submission" date="2021-12" db="EMBL/GenBank/DDBJ databases">
        <title>Discovery of the Pendulisporaceae a myxobacterial family with distinct sporulation behavior and unique specialized metabolism.</title>
        <authorList>
            <person name="Garcia R."/>
            <person name="Popoff A."/>
            <person name="Bader C.D."/>
            <person name="Loehr J."/>
            <person name="Walesch S."/>
            <person name="Walt C."/>
            <person name="Boldt J."/>
            <person name="Bunk B."/>
            <person name="Haeckl F.J.F.P.J."/>
            <person name="Gunesch A.P."/>
            <person name="Birkelbach J."/>
            <person name="Nuebel U."/>
            <person name="Pietschmann T."/>
            <person name="Bach T."/>
            <person name="Mueller R."/>
        </authorList>
    </citation>
    <scope>NUCLEOTIDE SEQUENCE</scope>
    <source>
        <strain evidence="1">MSr11367</strain>
    </source>
</reference>
<name>A0ABZ2KT56_9BACT</name>
<dbReference type="EMBL" id="CP089983">
    <property type="protein sequence ID" value="WXB01881.1"/>
    <property type="molecule type" value="Genomic_DNA"/>
</dbReference>
<keyword evidence="2" id="KW-1185">Reference proteome</keyword>
<sequence>MAPRERSTRAAALLFIAATAGCYHYRVAAPAVANANEPVSSTKWSLLWGAIQNESTDTSCICLNNGIKEVTASTNFGYVMLSIASLGIAVPIRMEYVCGKPPPGTAPPGPPMAGQCPNMATYPVPATTTVPNRRDDGSF</sequence>
<protein>
    <submittedName>
        <fullName evidence="1">Uncharacterized protein</fullName>
    </submittedName>
</protein>
<organism evidence="1 2">
    <name type="scientific">Pendulispora rubella</name>
    <dbReference type="NCBI Taxonomy" id="2741070"/>
    <lineage>
        <taxon>Bacteria</taxon>
        <taxon>Pseudomonadati</taxon>
        <taxon>Myxococcota</taxon>
        <taxon>Myxococcia</taxon>
        <taxon>Myxococcales</taxon>
        <taxon>Sorangiineae</taxon>
        <taxon>Pendulisporaceae</taxon>
        <taxon>Pendulispora</taxon>
    </lineage>
</organism>
<proteinExistence type="predicted"/>
<gene>
    <name evidence="1" type="ORF">LVJ94_33805</name>
</gene>
<dbReference type="PROSITE" id="PS51257">
    <property type="entry name" value="PROKAR_LIPOPROTEIN"/>
    <property type="match status" value="1"/>
</dbReference>
<evidence type="ECO:0000313" key="1">
    <source>
        <dbReference type="EMBL" id="WXB01881.1"/>
    </source>
</evidence>
<dbReference type="Proteomes" id="UP001374803">
    <property type="component" value="Chromosome"/>
</dbReference>